<name>W7DQU2_9LIST</name>
<gene>
    <name evidence="2" type="ORF">MCOL2_00820</name>
</gene>
<organism evidence="2 3">
    <name type="scientific">Listeria fleischmannii FSL S10-1203</name>
    <dbReference type="NCBI Taxonomy" id="1265822"/>
    <lineage>
        <taxon>Bacteria</taxon>
        <taxon>Bacillati</taxon>
        <taxon>Bacillota</taxon>
        <taxon>Bacilli</taxon>
        <taxon>Bacillales</taxon>
        <taxon>Listeriaceae</taxon>
        <taxon>Listeria</taxon>
    </lineage>
</organism>
<comment type="caution">
    <text evidence="2">The sequence shown here is derived from an EMBL/GenBank/DDBJ whole genome shotgun (WGS) entry which is preliminary data.</text>
</comment>
<sequence length="84" mass="9885">MKQKKNADRILADSLSKARKIAIEIEDLKRQSKVFRERLRLLVEAQMDLIQSDDWQQMMEYDVDATELTSIKEVQDAESEENID</sequence>
<evidence type="ECO:0000313" key="2">
    <source>
        <dbReference type="EMBL" id="EUJ65334.1"/>
    </source>
</evidence>
<protein>
    <submittedName>
        <fullName evidence="2">Cell-division initiation protein DivIVA</fullName>
    </submittedName>
</protein>
<dbReference type="EMBL" id="AODM01000004">
    <property type="protein sequence ID" value="EUJ65334.1"/>
    <property type="molecule type" value="Genomic_DNA"/>
</dbReference>
<dbReference type="PATRIC" id="fig|1265822.4.peg.169"/>
<evidence type="ECO:0000256" key="1">
    <source>
        <dbReference type="SAM" id="Coils"/>
    </source>
</evidence>
<accession>W7DQU2</accession>
<dbReference type="AlphaFoldDB" id="W7DQU2"/>
<keyword evidence="1" id="KW-0175">Coiled coil</keyword>
<evidence type="ECO:0000313" key="3">
    <source>
        <dbReference type="Proteomes" id="UP000019241"/>
    </source>
</evidence>
<reference evidence="2 3" key="1">
    <citation type="submission" date="2012-12" db="EMBL/GenBank/DDBJ databases">
        <title>Novel taxa of Listeriaceae from agricultural environments in the United States.</title>
        <authorList>
            <person name="den Bakker H.C."/>
            <person name="Allred A."/>
            <person name="Warchocki S."/>
            <person name="Wright E.M."/>
            <person name="Burrell A."/>
            <person name="Nightingale K.K."/>
            <person name="Kephart D."/>
            <person name="Wiedmann M."/>
        </authorList>
    </citation>
    <scope>NUCLEOTIDE SEQUENCE [LARGE SCALE GENOMIC DNA]</scope>
    <source>
        <strain evidence="2 3">FSL S10-1203</strain>
    </source>
</reference>
<feature type="coiled-coil region" evidence="1">
    <location>
        <begin position="11"/>
        <end position="45"/>
    </location>
</feature>
<dbReference type="Proteomes" id="UP000019241">
    <property type="component" value="Unassembled WGS sequence"/>
</dbReference>
<proteinExistence type="predicted"/>